<dbReference type="EMBL" id="BGPR01032218">
    <property type="protein sequence ID" value="GBO05669.1"/>
    <property type="molecule type" value="Genomic_DNA"/>
</dbReference>
<reference evidence="2 3" key="1">
    <citation type="journal article" date="2019" name="Sci. Rep.">
        <title>Orb-weaving spider Araneus ventricosus genome elucidates the spidroin gene catalogue.</title>
        <authorList>
            <person name="Kono N."/>
            <person name="Nakamura H."/>
            <person name="Ohtoshi R."/>
            <person name="Moran D.A.P."/>
            <person name="Shinohara A."/>
            <person name="Yoshida Y."/>
            <person name="Fujiwara M."/>
            <person name="Mori M."/>
            <person name="Tomita M."/>
            <person name="Arakawa K."/>
        </authorList>
    </citation>
    <scope>NUCLEOTIDE SEQUENCE [LARGE SCALE GENOMIC DNA]</scope>
</reference>
<comment type="caution">
    <text evidence="2">The sequence shown here is derived from an EMBL/GenBank/DDBJ whole genome shotgun (WGS) entry which is preliminary data.</text>
</comment>
<gene>
    <name evidence="2" type="ORF">AVEN_90564_1</name>
</gene>
<evidence type="ECO:0000256" key="1">
    <source>
        <dbReference type="SAM" id="MobiDB-lite"/>
    </source>
</evidence>
<evidence type="ECO:0000313" key="3">
    <source>
        <dbReference type="Proteomes" id="UP000499080"/>
    </source>
</evidence>
<feature type="region of interest" description="Disordered" evidence="1">
    <location>
        <begin position="75"/>
        <end position="119"/>
    </location>
</feature>
<organism evidence="2 3">
    <name type="scientific">Araneus ventricosus</name>
    <name type="common">Orbweaver spider</name>
    <name type="synonym">Epeira ventricosa</name>
    <dbReference type="NCBI Taxonomy" id="182803"/>
    <lineage>
        <taxon>Eukaryota</taxon>
        <taxon>Metazoa</taxon>
        <taxon>Ecdysozoa</taxon>
        <taxon>Arthropoda</taxon>
        <taxon>Chelicerata</taxon>
        <taxon>Arachnida</taxon>
        <taxon>Araneae</taxon>
        <taxon>Araneomorphae</taxon>
        <taxon>Entelegynae</taxon>
        <taxon>Araneoidea</taxon>
        <taxon>Araneidae</taxon>
        <taxon>Araneus</taxon>
    </lineage>
</organism>
<keyword evidence="3" id="KW-1185">Reference proteome</keyword>
<sequence>MPNTEVLQWVAEVDDSLARNEIFTVDEIIRVTAEIDDVDDVTPVNQVKICHSEAVSTLNTSLQWKKSKVVLQSLESDADAEMSASTSDERDILEYNDSESFDDPPEYSQSSATCSDKFL</sequence>
<dbReference type="OrthoDB" id="5920534at2759"/>
<dbReference type="Proteomes" id="UP000499080">
    <property type="component" value="Unassembled WGS sequence"/>
</dbReference>
<accession>A0A4Y2TY86</accession>
<protein>
    <recommendedName>
        <fullName evidence="4">DDE-1 domain-containing protein</fullName>
    </recommendedName>
</protein>
<evidence type="ECO:0008006" key="4">
    <source>
        <dbReference type="Google" id="ProtNLM"/>
    </source>
</evidence>
<name>A0A4Y2TY86_ARAVE</name>
<dbReference type="AlphaFoldDB" id="A0A4Y2TY86"/>
<feature type="compositionally biased region" description="Acidic residues" evidence="1">
    <location>
        <begin position="94"/>
        <end position="105"/>
    </location>
</feature>
<proteinExistence type="predicted"/>
<feature type="compositionally biased region" description="Polar residues" evidence="1">
    <location>
        <begin position="107"/>
        <end position="119"/>
    </location>
</feature>
<evidence type="ECO:0000313" key="2">
    <source>
        <dbReference type="EMBL" id="GBO05669.1"/>
    </source>
</evidence>